<dbReference type="OrthoDB" id="10041966at2759"/>
<dbReference type="STRING" id="246404.A0A507FIK4"/>
<dbReference type="PANTHER" id="PTHR10285">
    <property type="entry name" value="URIDINE KINASE"/>
    <property type="match status" value="1"/>
</dbReference>
<evidence type="ECO:0008006" key="3">
    <source>
        <dbReference type="Google" id="ProtNLM"/>
    </source>
</evidence>
<protein>
    <recommendedName>
        <fullName evidence="3">Phosphoribulokinase/uridine kinase domain-containing protein</fullName>
    </recommendedName>
</protein>
<sequence>MSTILIGCAGASCSGKSTLTEWLSKILGLPVIHQDRFFKADSDVPVVNGIMHWDCPGALDMSEFAAFLKNVRADPAFVDSELSPNRPTISDKDISSHELDHLMIRGQSFRSNHSANNARASSSGTRIFLVDGFLMMSDPDVMAQLDYVLFLHSDYQILKQRREARFSYVTLEGTWQDPPGYFDDIVYPAYVEFNARVLDALKQNEGSGVKSNVRKVELDLASRSLSVFCIDSGKVRISEMVQLCMDIVQEGEAAPASVVKTGH</sequence>
<name>A0A507FIK4_9FUNG</name>
<dbReference type="InterPro" id="IPR027417">
    <property type="entry name" value="P-loop_NTPase"/>
</dbReference>
<dbReference type="Gene3D" id="3.40.50.300">
    <property type="entry name" value="P-loop containing nucleotide triphosphate hydrolases"/>
    <property type="match status" value="1"/>
</dbReference>
<dbReference type="EMBL" id="QEAP01000052">
    <property type="protein sequence ID" value="TPX76271.1"/>
    <property type="molecule type" value="Genomic_DNA"/>
</dbReference>
<organism evidence="1 2">
    <name type="scientific">Chytriomyces confervae</name>
    <dbReference type="NCBI Taxonomy" id="246404"/>
    <lineage>
        <taxon>Eukaryota</taxon>
        <taxon>Fungi</taxon>
        <taxon>Fungi incertae sedis</taxon>
        <taxon>Chytridiomycota</taxon>
        <taxon>Chytridiomycota incertae sedis</taxon>
        <taxon>Chytridiomycetes</taxon>
        <taxon>Chytridiales</taxon>
        <taxon>Chytriomycetaceae</taxon>
        <taxon>Chytriomyces</taxon>
    </lineage>
</organism>
<gene>
    <name evidence="1" type="ORF">CcCBS67573_g02459</name>
</gene>
<dbReference type="CDD" id="cd02024">
    <property type="entry name" value="NRK1"/>
    <property type="match status" value="1"/>
</dbReference>
<reference evidence="1 2" key="1">
    <citation type="journal article" date="2019" name="Sci. Rep.">
        <title>Comparative genomics of chytrid fungi reveal insights into the obligate biotrophic and pathogenic lifestyle of Synchytrium endobioticum.</title>
        <authorList>
            <person name="van de Vossenberg B.T.L.H."/>
            <person name="Warris S."/>
            <person name="Nguyen H.D.T."/>
            <person name="van Gent-Pelzer M.P.E."/>
            <person name="Joly D.L."/>
            <person name="van de Geest H.C."/>
            <person name="Bonants P.J.M."/>
            <person name="Smith D.S."/>
            <person name="Levesque C.A."/>
            <person name="van der Lee T.A.J."/>
        </authorList>
    </citation>
    <scope>NUCLEOTIDE SEQUENCE [LARGE SCALE GENOMIC DNA]</scope>
    <source>
        <strain evidence="1 2">CBS 675.73</strain>
    </source>
</reference>
<accession>A0A507FIK4</accession>
<dbReference type="SUPFAM" id="SSF52540">
    <property type="entry name" value="P-loop containing nucleoside triphosphate hydrolases"/>
    <property type="match status" value="1"/>
</dbReference>
<evidence type="ECO:0000313" key="2">
    <source>
        <dbReference type="Proteomes" id="UP000320333"/>
    </source>
</evidence>
<proteinExistence type="predicted"/>
<dbReference type="Proteomes" id="UP000320333">
    <property type="component" value="Unassembled WGS sequence"/>
</dbReference>
<evidence type="ECO:0000313" key="1">
    <source>
        <dbReference type="EMBL" id="TPX76271.1"/>
    </source>
</evidence>
<dbReference type="AlphaFoldDB" id="A0A507FIK4"/>
<comment type="caution">
    <text evidence="1">The sequence shown here is derived from an EMBL/GenBank/DDBJ whole genome shotgun (WGS) entry which is preliminary data.</text>
</comment>
<keyword evidence="2" id="KW-1185">Reference proteome</keyword>